<dbReference type="AlphaFoldDB" id="A0A0H5C1X3"/>
<dbReference type="GO" id="GO:0000033">
    <property type="term" value="F:alpha-1,3-mannosyltransferase activity"/>
    <property type="evidence" value="ECO:0007669"/>
    <property type="project" value="TreeGrafter"/>
</dbReference>
<evidence type="ECO:0000256" key="3">
    <source>
        <dbReference type="ARBA" id="ARBA00022676"/>
    </source>
</evidence>
<sequence>MRITRRISTALVATLLFLAVWHLSRDTVPRNNSLAHGGDEVDKCLEWMATVKGDLPLGVDFESTTFDPRNVEAVRIFNQCVFKLGVQCEPDVEQHLFPWLTRTPPTITKNGNRVPLFQYPEKGCILSSIHSQLHSKGIVVSATERHFKGLIHLITYLRVLEVDIPLQIVHKGDISEFVEGSLNKLASADLINDEEVSKILNVKELGSSLPPLEIMFVNVSKSISGDFKYAFNKFANKFLAYLFNSFSEMILIDVDTVPFVPLQEFFNLARYKHHGALFFRDRTVLSKHPIEGTPEFFESLLPHAKDSIYGIQLPTEKTLSLPFFSGFHHLQEAGVVVVNRTRKFYSAPMAISMVLHKNSLTTRVWGDKELYWLSLSVSGDEDYHFNGNAAASLGEIPTDPERTHYPDSHQIELCSNHPGHIDDSDNHTLLWMNSGFTFCKRSAIDIDNPFYKGMNITEISEFNKSPLKIKHALIPPEGYNKPNLDFQQIPWGPWIARDYCEMYTICAYYQVGESKGLRVDFTDEEQDRFEHLGIAWSNAPVVMKILRSSHVYTR</sequence>
<evidence type="ECO:0000256" key="5">
    <source>
        <dbReference type="ARBA" id="ARBA00022692"/>
    </source>
</evidence>
<evidence type="ECO:0000256" key="4">
    <source>
        <dbReference type="ARBA" id="ARBA00022679"/>
    </source>
</evidence>
<dbReference type="GO" id="GO:0016020">
    <property type="term" value="C:membrane"/>
    <property type="evidence" value="ECO:0007669"/>
    <property type="project" value="UniProtKB-SubCell"/>
</dbReference>
<dbReference type="PANTHER" id="PTHR31392">
    <property type="entry name" value="ALPHA-1,3-MANNOSYLTRANSFERASE MNN1-RELATED"/>
    <property type="match status" value="1"/>
</dbReference>
<keyword evidence="7" id="KW-1133">Transmembrane helix</keyword>
<feature type="signal peptide" evidence="10">
    <location>
        <begin position="1"/>
        <end position="26"/>
    </location>
</feature>
<keyword evidence="9" id="KW-0325">Glycoprotein</keyword>
<feature type="chain" id="PRO_5005216437" evidence="10">
    <location>
        <begin position="27"/>
        <end position="554"/>
    </location>
</feature>
<evidence type="ECO:0000256" key="8">
    <source>
        <dbReference type="ARBA" id="ARBA00023136"/>
    </source>
</evidence>
<dbReference type="GO" id="GO:0006493">
    <property type="term" value="P:protein O-linked glycosylation"/>
    <property type="evidence" value="ECO:0007669"/>
    <property type="project" value="TreeGrafter"/>
</dbReference>
<dbReference type="EMBL" id="CDQK01000002">
    <property type="protein sequence ID" value="CEP21711.1"/>
    <property type="molecule type" value="Genomic_DNA"/>
</dbReference>
<proteinExistence type="inferred from homology"/>
<keyword evidence="6" id="KW-0735">Signal-anchor</keyword>
<keyword evidence="5" id="KW-0812">Transmembrane</keyword>
<evidence type="ECO:0000256" key="10">
    <source>
        <dbReference type="SAM" id="SignalP"/>
    </source>
</evidence>
<name>A0A0H5C1X3_CYBJN</name>
<evidence type="ECO:0000256" key="7">
    <source>
        <dbReference type="ARBA" id="ARBA00022989"/>
    </source>
</evidence>
<keyword evidence="8" id="KW-0472">Membrane</keyword>
<comment type="similarity">
    <text evidence="2">Belongs to the MNN1/MNT family.</text>
</comment>
<evidence type="ECO:0000256" key="6">
    <source>
        <dbReference type="ARBA" id="ARBA00022968"/>
    </source>
</evidence>
<dbReference type="Proteomes" id="UP000038830">
    <property type="component" value="Unassembled WGS sequence"/>
</dbReference>
<gene>
    <name evidence="11" type="ORF">BN1211_1883</name>
</gene>
<evidence type="ECO:0000313" key="11">
    <source>
        <dbReference type="EMBL" id="CEP21711.1"/>
    </source>
</evidence>
<comment type="subcellular location">
    <subcellularLocation>
        <location evidence="1">Membrane</location>
        <topology evidence="1">Single-pass type II membrane protein</topology>
    </subcellularLocation>
</comment>
<keyword evidence="3" id="KW-0328">Glycosyltransferase</keyword>
<keyword evidence="10" id="KW-0732">Signal</keyword>
<evidence type="ECO:0000313" key="12">
    <source>
        <dbReference type="Proteomes" id="UP000038830"/>
    </source>
</evidence>
<keyword evidence="4" id="KW-0808">Transferase</keyword>
<evidence type="ECO:0000256" key="1">
    <source>
        <dbReference type="ARBA" id="ARBA00004606"/>
    </source>
</evidence>
<evidence type="ECO:0000256" key="9">
    <source>
        <dbReference type="ARBA" id="ARBA00023180"/>
    </source>
</evidence>
<dbReference type="InterPro" id="IPR029044">
    <property type="entry name" value="Nucleotide-diphossugar_trans"/>
</dbReference>
<reference evidence="12" key="1">
    <citation type="journal article" date="2015" name="J. Biotechnol.">
        <title>The structure of the Cyberlindnera jadinii genome and its relation to Candida utilis analyzed by the occurrence of single nucleotide polymorphisms.</title>
        <authorList>
            <person name="Rupp O."/>
            <person name="Brinkrolf K."/>
            <person name="Buerth C."/>
            <person name="Kunigo M."/>
            <person name="Schneider J."/>
            <person name="Jaenicke S."/>
            <person name="Goesmann A."/>
            <person name="Puehler A."/>
            <person name="Jaeger K.-E."/>
            <person name="Ernst J.F."/>
        </authorList>
    </citation>
    <scope>NUCLEOTIDE SEQUENCE [LARGE SCALE GENOMIC DNA]</scope>
    <source>
        <strain evidence="12">ATCC 18201 / CBS 1600 / BCRC 20928 / JCM 3617 / NBRC 0987 / NRRL Y-1542</strain>
    </source>
</reference>
<dbReference type="GO" id="GO:0005794">
    <property type="term" value="C:Golgi apparatus"/>
    <property type="evidence" value="ECO:0007669"/>
    <property type="project" value="TreeGrafter"/>
</dbReference>
<evidence type="ECO:0000256" key="2">
    <source>
        <dbReference type="ARBA" id="ARBA00009105"/>
    </source>
</evidence>
<dbReference type="SUPFAM" id="SSF53448">
    <property type="entry name" value="Nucleotide-diphospho-sugar transferases"/>
    <property type="match status" value="1"/>
</dbReference>
<protein>
    <submittedName>
        <fullName evidence="11">Uncharacterized protein</fullName>
    </submittedName>
</protein>
<accession>A0A0H5C1X3</accession>
<dbReference type="PANTHER" id="PTHR31392:SF1">
    <property type="entry name" value="ALPHA-1,3-MANNOSYLTRANSFERASE MNN1-RELATED"/>
    <property type="match status" value="1"/>
</dbReference>
<dbReference type="InterPro" id="IPR022751">
    <property type="entry name" value="Alpha_mannosyltransferase"/>
</dbReference>
<organism evidence="11 12">
    <name type="scientific">Cyberlindnera jadinii (strain ATCC 18201 / CBS 1600 / BCRC 20928 / JCM 3617 / NBRC 0987 / NRRL Y-1542)</name>
    <name type="common">Torula yeast</name>
    <name type="synonym">Candida utilis</name>
    <dbReference type="NCBI Taxonomy" id="983966"/>
    <lineage>
        <taxon>Eukaryota</taxon>
        <taxon>Fungi</taxon>
        <taxon>Dikarya</taxon>
        <taxon>Ascomycota</taxon>
        <taxon>Saccharomycotina</taxon>
        <taxon>Saccharomycetes</taxon>
        <taxon>Phaffomycetales</taxon>
        <taxon>Phaffomycetaceae</taxon>
        <taxon>Cyberlindnera</taxon>
    </lineage>
</organism>
<dbReference type="Pfam" id="PF11051">
    <property type="entry name" value="Mannosyl_trans3"/>
    <property type="match status" value="1"/>
</dbReference>